<protein>
    <recommendedName>
        <fullName evidence="2">DUF3615 domain-containing protein</fullName>
    </recommendedName>
</protein>
<evidence type="ECO:0000259" key="2">
    <source>
        <dbReference type="Pfam" id="PF12274"/>
    </source>
</evidence>
<dbReference type="InterPro" id="IPR022059">
    <property type="entry name" value="DUF3615"/>
</dbReference>
<dbReference type="Pfam" id="PF12274">
    <property type="entry name" value="DUF3615"/>
    <property type="match status" value="1"/>
</dbReference>
<feature type="domain" description="DUF3615" evidence="2">
    <location>
        <begin position="84"/>
        <end position="185"/>
    </location>
</feature>
<dbReference type="EMBL" id="GISG01153134">
    <property type="protein sequence ID" value="MBA4647953.1"/>
    <property type="molecule type" value="Transcribed_RNA"/>
</dbReference>
<reference evidence="3" key="1">
    <citation type="journal article" date="2013" name="J. Plant Res.">
        <title>Effect of fungi and light on seed germination of three Opuntia species from semiarid lands of central Mexico.</title>
        <authorList>
            <person name="Delgado-Sanchez P."/>
            <person name="Jimenez-Bremont J.F."/>
            <person name="Guerrero-Gonzalez Mde L."/>
            <person name="Flores J."/>
        </authorList>
    </citation>
    <scope>NUCLEOTIDE SEQUENCE</scope>
    <source>
        <tissue evidence="3">Cladode</tissue>
    </source>
</reference>
<evidence type="ECO:0000313" key="3">
    <source>
        <dbReference type="EMBL" id="MBA4647953.1"/>
    </source>
</evidence>
<reference evidence="3" key="2">
    <citation type="submission" date="2020-07" db="EMBL/GenBank/DDBJ databases">
        <authorList>
            <person name="Vera ALvarez R."/>
            <person name="Arias-Moreno D.M."/>
            <person name="Jimenez-Jacinto V."/>
            <person name="Jimenez-Bremont J.F."/>
            <person name="Swaminathan K."/>
            <person name="Moose S.P."/>
            <person name="Guerrero-Gonzalez M.L."/>
            <person name="Marino-Ramirez L."/>
            <person name="Landsman D."/>
            <person name="Rodriguez-Kessler M."/>
            <person name="Delgado-Sanchez P."/>
        </authorList>
    </citation>
    <scope>NUCLEOTIDE SEQUENCE</scope>
    <source>
        <tissue evidence="3">Cladode</tissue>
    </source>
</reference>
<feature type="compositionally biased region" description="Basic and acidic residues" evidence="1">
    <location>
        <begin position="1"/>
        <end position="15"/>
    </location>
</feature>
<name>A0A7C8ZQS8_OPUST</name>
<sequence length="210" mass="23742">MSGENRRGGDHDSRYALRSNKTPTLKRNSVEQVPESSSRSKRAKEMEALFVKEAGYDTRFHAPPPCNKENPRSLEFEKLCRKYVEAALKSFNKSKKAKKVGEYELVEVGDVSGCQRGMEGYWYHTNFKDKPKNAPEAESELFFAELKKCYAQSVRCVKCCILGPMDGGTRGCKACEKFFPKLGHPQDGFHIGFPSHRVAYRPTDKGACRS</sequence>
<dbReference type="PANTHER" id="PTHR34710:SF20">
    <property type="entry name" value="OS10G0550200 PROTEIN"/>
    <property type="match status" value="1"/>
</dbReference>
<dbReference type="PANTHER" id="PTHR34710">
    <property type="entry name" value="OS03G0834100 PROTEIN"/>
    <property type="match status" value="1"/>
</dbReference>
<organism evidence="3">
    <name type="scientific">Opuntia streptacantha</name>
    <name type="common">Prickly pear cactus</name>
    <name type="synonym">Opuntia cardona</name>
    <dbReference type="NCBI Taxonomy" id="393608"/>
    <lineage>
        <taxon>Eukaryota</taxon>
        <taxon>Viridiplantae</taxon>
        <taxon>Streptophyta</taxon>
        <taxon>Embryophyta</taxon>
        <taxon>Tracheophyta</taxon>
        <taxon>Spermatophyta</taxon>
        <taxon>Magnoliopsida</taxon>
        <taxon>eudicotyledons</taxon>
        <taxon>Gunneridae</taxon>
        <taxon>Pentapetalae</taxon>
        <taxon>Caryophyllales</taxon>
        <taxon>Cactineae</taxon>
        <taxon>Cactaceae</taxon>
        <taxon>Opuntioideae</taxon>
        <taxon>Opuntia</taxon>
    </lineage>
</organism>
<proteinExistence type="predicted"/>
<evidence type="ECO:0000256" key="1">
    <source>
        <dbReference type="SAM" id="MobiDB-lite"/>
    </source>
</evidence>
<feature type="compositionally biased region" description="Polar residues" evidence="1">
    <location>
        <begin position="19"/>
        <end position="37"/>
    </location>
</feature>
<feature type="region of interest" description="Disordered" evidence="1">
    <location>
        <begin position="1"/>
        <end position="44"/>
    </location>
</feature>
<dbReference type="AlphaFoldDB" id="A0A7C8ZQS8"/>
<accession>A0A7C8ZQS8</accession>